<evidence type="ECO:0000256" key="1">
    <source>
        <dbReference type="ARBA" id="ARBA00022598"/>
    </source>
</evidence>
<evidence type="ECO:0000259" key="2">
    <source>
        <dbReference type="Pfam" id="PF03099"/>
    </source>
</evidence>
<accession>A0A3A1Y6X4</accession>
<feature type="domain" description="BPL/LPL catalytic" evidence="2">
    <location>
        <begin position="180"/>
        <end position="301"/>
    </location>
</feature>
<keyword evidence="1 3" id="KW-0436">Ligase</keyword>
<dbReference type="Pfam" id="PF03099">
    <property type="entry name" value="BPL_LplA_LipB"/>
    <property type="match status" value="1"/>
</dbReference>
<dbReference type="GO" id="GO:0004077">
    <property type="term" value="F:biotin--[biotin carboxyl-carrier protein] ligase activity"/>
    <property type="evidence" value="ECO:0007669"/>
    <property type="project" value="InterPro"/>
</dbReference>
<dbReference type="InterPro" id="IPR004408">
    <property type="entry name" value="Biotin_CoA_COase_ligase"/>
</dbReference>
<gene>
    <name evidence="3" type="ORF">CJP74_02725</name>
</gene>
<proteinExistence type="predicted"/>
<dbReference type="PANTHER" id="PTHR12835">
    <property type="entry name" value="BIOTIN PROTEIN LIGASE"/>
    <property type="match status" value="1"/>
</dbReference>
<dbReference type="NCBIfam" id="TIGR00121">
    <property type="entry name" value="birA_ligase"/>
    <property type="match status" value="1"/>
</dbReference>
<keyword evidence="4" id="KW-1185">Reference proteome</keyword>
<dbReference type="GO" id="GO:0005737">
    <property type="term" value="C:cytoplasm"/>
    <property type="evidence" value="ECO:0007669"/>
    <property type="project" value="TreeGrafter"/>
</dbReference>
<name>A0A3A1Y6X4_9GAMM</name>
<dbReference type="EMBL" id="NRJH01000022">
    <property type="protein sequence ID" value="RIY33056.1"/>
    <property type="molecule type" value="Genomic_DNA"/>
</dbReference>
<evidence type="ECO:0000313" key="4">
    <source>
        <dbReference type="Proteomes" id="UP000266258"/>
    </source>
</evidence>
<dbReference type="Proteomes" id="UP000266258">
    <property type="component" value="Unassembled WGS sequence"/>
</dbReference>
<protein>
    <submittedName>
        <fullName evidence="3">Biotin--[acetyl-CoA-carboxylase] ligase</fullName>
    </submittedName>
</protein>
<dbReference type="Gene3D" id="3.30.930.10">
    <property type="entry name" value="Bira Bifunctional Protein, Domain 2"/>
    <property type="match status" value="1"/>
</dbReference>
<organism evidence="3 4">
    <name type="scientific">Psittacicella melopsittaci</name>
    <dbReference type="NCBI Taxonomy" id="2028576"/>
    <lineage>
        <taxon>Bacteria</taxon>
        <taxon>Pseudomonadati</taxon>
        <taxon>Pseudomonadota</taxon>
        <taxon>Gammaproteobacteria</taxon>
        <taxon>Pasteurellales</taxon>
        <taxon>Psittacicellaceae</taxon>
        <taxon>Psittacicella</taxon>
    </lineage>
</organism>
<dbReference type="SUPFAM" id="SSF55681">
    <property type="entry name" value="Class II aaRS and biotin synthetases"/>
    <property type="match status" value="1"/>
</dbReference>
<dbReference type="InterPro" id="IPR045864">
    <property type="entry name" value="aa-tRNA-synth_II/BPL/LPL"/>
</dbReference>
<dbReference type="OrthoDB" id="9807064at2"/>
<evidence type="ECO:0000313" key="3">
    <source>
        <dbReference type="EMBL" id="RIY33056.1"/>
    </source>
</evidence>
<dbReference type="PANTHER" id="PTHR12835:SF5">
    <property type="entry name" value="BIOTIN--PROTEIN LIGASE"/>
    <property type="match status" value="1"/>
</dbReference>
<dbReference type="AlphaFoldDB" id="A0A3A1Y6X4"/>
<dbReference type="InterPro" id="IPR004143">
    <property type="entry name" value="BPL_LPL_catalytic"/>
</dbReference>
<sequence>MFITCFTSSLQNLMAEKYILNFTFLKLATYAQQNISFTNLAEVKKQILVDLEEEKNQFANYLQISDLEIINRIIFQLESCPKYDQYFNDYIVPGDINTIAEVEDLNLAGKKIAQENVKAVNSYNLPYLNNVSSPYTFWTNKIYCSKILLGKFDLDYLKQLNNLNENLTPNSYRLIFFALPSTNLYIEEYLHTEQGNPRHLIIIAMYQYRGIGRNNKNWLSLAFADLACSIIIPKTDVAPSLVNTFALHIANCLHTALAAFLRKIQFWNKVEGELEIKWPNDIYLNNQKLSGILITLKSNNFIIGFGINFLAKNKNVKQSIDQATNSILTSLNSEVISIPEIVTNLQVLSLSCYKKIATNLTQVSFDKNYFAKHSYFKPKEKLLLTENNSSRIVSFIEVDQQGYLQLEEENGNISQYIVPNVQIKKLRQ</sequence>
<comment type="caution">
    <text evidence="3">The sequence shown here is derived from an EMBL/GenBank/DDBJ whole genome shotgun (WGS) entry which is preliminary data.</text>
</comment>
<reference evidence="3 4" key="1">
    <citation type="submission" date="2017-08" db="EMBL/GenBank/DDBJ databases">
        <title>Reclassification of Bisgaard taxon 37 and 44.</title>
        <authorList>
            <person name="Christensen H."/>
        </authorList>
    </citation>
    <scope>NUCLEOTIDE SEQUENCE [LARGE SCALE GENOMIC DNA]</scope>
    <source>
        <strain evidence="3 4">B96_4</strain>
    </source>
</reference>